<evidence type="ECO:0000256" key="6">
    <source>
        <dbReference type="ARBA" id="ARBA00049339"/>
    </source>
</evidence>
<evidence type="ECO:0000256" key="2">
    <source>
        <dbReference type="ARBA" id="ARBA00022598"/>
    </source>
</evidence>
<dbReference type="SUPFAM" id="SSF47323">
    <property type="entry name" value="Anticodon-binding domain of a subclass of class I aminoacyl-tRNA synthetases"/>
    <property type="match status" value="1"/>
</dbReference>
<dbReference type="EC" id="6.1.1.19" evidence="1"/>
<dbReference type="GO" id="GO:0006420">
    <property type="term" value="P:arginyl-tRNA aminoacylation"/>
    <property type="evidence" value="ECO:0007669"/>
    <property type="project" value="InterPro"/>
</dbReference>
<keyword evidence="2 8" id="KW-0436">Ligase</keyword>
<proteinExistence type="predicted"/>
<dbReference type="GO" id="GO:0005524">
    <property type="term" value="F:ATP binding"/>
    <property type="evidence" value="ECO:0007669"/>
    <property type="project" value="UniProtKB-KW"/>
</dbReference>
<comment type="caution">
    <text evidence="8">The sequence shown here is derived from an EMBL/GenBank/DDBJ whole genome shotgun (WGS) entry which is preliminary data.</text>
</comment>
<dbReference type="PATRIC" id="fig|1229521.3.peg.2233"/>
<dbReference type="AlphaFoldDB" id="W9V1N0"/>
<evidence type="ECO:0000313" key="8">
    <source>
        <dbReference type="EMBL" id="EXJ10831.1"/>
    </source>
</evidence>
<evidence type="ECO:0000256" key="4">
    <source>
        <dbReference type="ARBA" id="ARBA00022840"/>
    </source>
</evidence>
<dbReference type="EMBL" id="AONB01000010">
    <property type="protein sequence ID" value="EXJ10831.1"/>
    <property type="molecule type" value="Genomic_DNA"/>
</dbReference>
<dbReference type="GO" id="GO:0004814">
    <property type="term" value="F:arginine-tRNA ligase activity"/>
    <property type="evidence" value="ECO:0007669"/>
    <property type="project" value="UniProtKB-EC"/>
</dbReference>
<dbReference type="Gene3D" id="1.10.730.10">
    <property type="entry name" value="Isoleucyl-tRNA Synthetase, Domain 1"/>
    <property type="match status" value="1"/>
</dbReference>
<reference evidence="8 9" key="2">
    <citation type="journal article" date="2015" name="Syst. Appl. Microbiol.">
        <title>Nitrincola nitratireducens sp. nov. isolated from a haloalkaline crater lake.</title>
        <authorList>
            <person name="Singh A."/>
            <person name="Vaidya B."/>
            <person name="Tanuku N.R."/>
            <person name="Pinnaka A.K."/>
        </authorList>
    </citation>
    <scope>NUCLEOTIDE SEQUENCE [LARGE SCALE GENOMIC DNA]</scope>
    <source>
        <strain evidence="8 9">AK23</strain>
    </source>
</reference>
<dbReference type="Pfam" id="PF05746">
    <property type="entry name" value="DALR_1"/>
    <property type="match status" value="1"/>
</dbReference>
<dbReference type="InterPro" id="IPR001278">
    <property type="entry name" value="Arg-tRNA-ligase"/>
</dbReference>
<dbReference type="InterPro" id="IPR009080">
    <property type="entry name" value="tRNAsynth_Ia_anticodon-bd"/>
</dbReference>
<accession>W9V1N0</accession>
<evidence type="ECO:0000256" key="1">
    <source>
        <dbReference type="ARBA" id="ARBA00012837"/>
    </source>
</evidence>
<evidence type="ECO:0000313" key="9">
    <source>
        <dbReference type="Proteomes" id="UP000019464"/>
    </source>
</evidence>
<dbReference type="RefSeq" id="WP_237748592.1">
    <property type="nucleotide sequence ID" value="NZ_AONB01000010.1"/>
</dbReference>
<keyword evidence="5" id="KW-0030">Aminoacyl-tRNA synthetase</keyword>
<gene>
    <name evidence="8" type="primary">argS_1</name>
    <name evidence="8" type="ORF">D791_02196</name>
</gene>
<dbReference type="Proteomes" id="UP000019464">
    <property type="component" value="Unassembled WGS sequence"/>
</dbReference>
<comment type="catalytic activity">
    <reaction evidence="6">
        <text>tRNA(Arg) + L-arginine + ATP = L-arginyl-tRNA(Arg) + AMP + diphosphate</text>
        <dbReference type="Rhea" id="RHEA:20301"/>
        <dbReference type="Rhea" id="RHEA-COMP:9658"/>
        <dbReference type="Rhea" id="RHEA-COMP:9673"/>
        <dbReference type="ChEBI" id="CHEBI:30616"/>
        <dbReference type="ChEBI" id="CHEBI:32682"/>
        <dbReference type="ChEBI" id="CHEBI:33019"/>
        <dbReference type="ChEBI" id="CHEBI:78442"/>
        <dbReference type="ChEBI" id="CHEBI:78513"/>
        <dbReference type="ChEBI" id="CHEBI:456215"/>
        <dbReference type="EC" id="6.1.1.19"/>
    </reaction>
</comment>
<reference evidence="9" key="1">
    <citation type="submission" date="2012-11" db="EMBL/GenBank/DDBJ databases">
        <authorList>
            <person name="Singh A."/>
            <person name="Pinnaka A.K."/>
            <person name="Vaidya B."/>
        </authorList>
    </citation>
    <scope>NUCLEOTIDE SEQUENCE [LARGE SCALE GENOMIC DNA]</scope>
    <source>
        <strain evidence="9">AK23</strain>
    </source>
</reference>
<feature type="domain" description="DALR anticodon binding" evidence="7">
    <location>
        <begin position="1"/>
        <end position="71"/>
    </location>
</feature>
<keyword evidence="3" id="KW-0547">Nucleotide-binding</keyword>
<evidence type="ECO:0000259" key="7">
    <source>
        <dbReference type="SMART" id="SM00836"/>
    </source>
</evidence>
<protein>
    <recommendedName>
        <fullName evidence="1">arginine--tRNA ligase</fullName>
        <ecNumber evidence="1">6.1.1.19</ecNumber>
    </recommendedName>
</protein>
<dbReference type="STRING" id="1229521.D791_02196"/>
<evidence type="ECO:0000256" key="5">
    <source>
        <dbReference type="ARBA" id="ARBA00023146"/>
    </source>
</evidence>
<keyword evidence="4" id="KW-0067">ATP-binding</keyword>
<sequence>MLRNAALNFEPHVLANYLRDLASDYHTWYNGHKMIIDDVALRNARLTLSVAVRQVLANGLNLLGVSAPEQM</sequence>
<dbReference type="SMART" id="SM00836">
    <property type="entry name" value="DALR_1"/>
    <property type="match status" value="1"/>
</dbReference>
<keyword evidence="9" id="KW-1185">Reference proteome</keyword>
<dbReference type="InterPro" id="IPR008909">
    <property type="entry name" value="DALR_anticod-bd"/>
</dbReference>
<organism evidence="8 9">
    <name type="scientific">Nitrincola nitratireducens</name>
    <dbReference type="NCBI Taxonomy" id="1229521"/>
    <lineage>
        <taxon>Bacteria</taxon>
        <taxon>Pseudomonadati</taxon>
        <taxon>Pseudomonadota</taxon>
        <taxon>Gammaproteobacteria</taxon>
        <taxon>Oceanospirillales</taxon>
        <taxon>Oceanospirillaceae</taxon>
        <taxon>Nitrincola</taxon>
    </lineage>
</organism>
<name>W9V1N0_9GAMM</name>
<dbReference type="PANTHER" id="PTHR11956:SF5">
    <property type="entry name" value="ARGININE--TRNA LIGASE, CYTOPLASMIC"/>
    <property type="match status" value="1"/>
</dbReference>
<evidence type="ECO:0000256" key="3">
    <source>
        <dbReference type="ARBA" id="ARBA00022741"/>
    </source>
</evidence>
<dbReference type="PANTHER" id="PTHR11956">
    <property type="entry name" value="ARGINYL-TRNA SYNTHETASE"/>
    <property type="match status" value="1"/>
</dbReference>